<dbReference type="Proteomes" id="UP000621510">
    <property type="component" value="Unassembled WGS sequence"/>
</dbReference>
<protein>
    <submittedName>
        <fullName evidence="2">Acyl carrier protein</fullName>
    </submittedName>
</protein>
<reference evidence="2 3" key="1">
    <citation type="submission" date="2021-01" db="EMBL/GenBank/DDBJ databases">
        <title>WGS of actinomycetes isolated from Thailand.</title>
        <authorList>
            <person name="Thawai C."/>
        </authorList>
    </citation>
    <scope>NUCLEOTIDE SEQUENCE [LARGE SCALE GENOMIC DNA]</scope>
    <source>
        <strain evidence="2 3">CA3R110</strain>
    </source>
</reference>
<dbReference type="Gene3D" id="1.10.1200.10">
    <property type="entry name" value="ACP-like"/>
    <property type="match status" value="1"/>
</dbReference>
<gene>
    <name evidence="2" type="ORF">JK364_49250</name>
</gene>
<feature type="domain" description="Carrier" evidence="1">
    <location>
        <begin position="1"/>
        <end position="37"/>
    </location>
</feature>
<proteinExistence type="predicted"/>
<dbReference type="EMBL" id="JAERRG010000046">
    <property type="protein sequence ID" value="MBL1120227.1"/>
    <property type="molecule type" value="Genomic_DNA"/>
</dbReference>
<accession>A0ABS1Q6E6</accession>
<dbReference type="PROSITE" id="PS50075">
    <property type="entry name" value="CARRIER"/>
    <property type="match status" value="1"/>
</dbReference>
<dbReference type="InterPro" id="IPR036736">
    <property type="entry name" value="ACP-like_sf"/>
</dbReference>
<name>A0ABS1Q6E6_9ACTN</name>
<evidence type="ECO:0000259" key="1">
    <source>
        <dbReference type="PROSITE" id="PS50075"/>
    </source>
</evidence>
<dbReference type="Pfam" id="PF00550">
    <property type="entry name" value="PP-binding"/>
    <property type="match status" value="1"/>
</dbReference>
<dbReference type="SUPFAM" id="SSF47336">
    <property type="entry name" value="ACP-like"/>
    <property type="match status" value="1"/>
</dbReference>
<evidence type="ECO:0000313" key="2">
    <source>
        <dbReference type="EMBL" id="MBL1120227.1"/>
    </source>
</evidence>
<dbReference type="RefSeq" id="WP_201857999.1">
    <property type="nucleotide sequence ID" value="NZ_JAERRG010000046.1"/>
</dbReference>
<evidence type="ECO:0000313" key="3">
    <source>
        <dbReference type="Proteomes" id="UP000621510"/>
    </source>
</evidence>
<sequence length="40" mass="4525">MRITNRVRDELGFPLTVRGLFEHPTIEELGRLIDGTGAED</sequence>
<dbReference type="InterPro" id="IPR009081">
    <property type="entry name" value="PP-bd_ACP"/>
</dbReference>
<keyword evidence="3" id="KW-1185">Reference proteome</keyword>
<comment type="caution">
    <text evidence="2">The sequence shown here is derived from an EMBL/GenBank/DDBJ whole genome shotgun (WGS) entry which is preliminary data.</text>
</comment>
<organism evidence="2 3">
    <name type="scientific">Streptomyces endocoffeicus</name>
    <dbReference type="NCBI Taxonomy" id="2898945"/>
    <lineage>
        <taxon>Bacteria</taxon>
        <taxon>Bacillati</taxon>
        <taxon>Actinomycetota</taxon>
        <taxon>Actinomycetes</taxon>
        <taxon>Kitasatosporales</taxon>
        <taxon>Streptomycetaceae</taxon>
        <taxon>Streptomyces</taxon>
    </lineage>
</organism>